<reference evidence="7" key="1">
    <citation type="submission" date="2021-06" db="EMBL/GenBank/DDBJ databases">
        <authorList>
            <person name="Kallberg Y."/>
            <person name="Tangrot J."/>
            <person name="Rosling A."/>
        </authorList>
    </citation>
    <scope>NUCLEOTIDE SEQUENCE</scope>
    <source>
        <strain evidence="7">FL130A</strain>
    </source>
</reference>
<gene>
    <name evidence="7" type="ORF">ALEPTO_LOCUS5745</name>
</gene>
<dbReference type="Pfam" id="PF00335">
    <property type="entry name" value="Tetraspanin"/>
    <property type="match status" value="1"/>
</dbReference>
<dbReference type="PRINTS" id="PR00259">
    <property type="entry name" value="TMFOUR"/>
</dbReference>
<feature type="compositionally biased region" description="Polar residues" evidence="5">
    <location>
        <begin position="260"/>
        <end position="278"/>
    </location>
</feature>
<evidence type="ECO:0000256" key="1">
    <source>
        <dbReference type="ARBA" id="ARBA00004141"/>
    </source>
</evidence>
<feature type="compositionally biased region" description="Basic and acidic residues" evidence="5">
    <location>
        <begin position="223"/>
        <end position="240"/>
    </location>
</feature>
<evidence type="ECO:0000256" key="3">
    <source>
        <dbReference type="ARBA" id="ARBA00022989"/>
    </source>
</evidence>
<evidence type="ECO:0000256" key="4">
    <source>
        <dbReference type="ARBA" id="ARBA00023136"/>
    </source>
</evidence>
<keyword evidence="4 6" id="KW-0472">Membrane</keyword>
<keyword evidence="2 6" id="KW-0812">Transmembrane</keyword>
<dbReference type="GO" id="GO:0005886">
    <property type="term" value="C:plasma membrane"/>
    <property type="evidence" value="ECO:0007669"/>
    <property type="project" value="TreeGrafter"/>
</dbReference>
<dbReference type="PANTHER" id="PTHR19282:SF544">
    <property type="entry name" value="TETRASPANIN"/>
    <property type="match status" value="1"/>
</dbReference>
<organism evidence="7 8">
    <name type="scientific">Ambispora leptoticha</name>
    <dbReference type="NCBI Taxonomy" id="144679"/>
    <lineage>
        <taxon>Eukaryota</taxon>
        <taxon>Fungi</taxon>
        <taxon>Fungi incertae sedis</taxon>
        <taxon>Mucoromycota</taxon>
        <taxon>Glomeromycotina</taxon>
        <taxon>Glomeromycetes</taxon>
        <taxon>Archaeosporales</taxon>
        <taxon>Ambisporaceae</taxon>
        <taxon>Ambispora</taxon>
    </lineage>
</organism>
<evidence type="ECO:0000256" key="6">
    <source>
        <dbReference type="SAM" id="Phobius"/>
    </source>
</evidence>
<keyword evidence="3 6" id="KW-1133">Transmembrane helix</keyword>
<dbReference type="InterPro" id="IPR018499">
    <property type="entry name" value="Tetraspanin/Peripherin"/>
</dbReference>
<proteinExistence type="predicted"/>
<dbReference type="InterPro" id="IPR008952">
    <property type="entry name" value="Tetraspanin_EC2_sf"/>
</dbReference>
<feature type="transmembrane region" description="Helical" evidence="6">
    <location>
        <begin position="187"/>
        <end position="209"/>
    </location>
</feature>
<accession>A0A9N9B1E7</accession>
<feature type="transmembrane region" description="Helical" evidence="6">
    <location>
        <begin position="55"/>
        <end position="79"/>
    </location>
</feature>
<feature type="transmembrane region" description="Helical" evidence="6">
    <location>
        <begin position="20"/>
        <end position="43"/>
    </location>
</feature>
<feature type="transmembrane region" description="Helical" evidence="6">
    <location>
        <begin position="85"/>
        <end position="107"/>
    </location>
</feature>
<dbReference type="OrthoDB" id="71600at2759"/>
<protein>
    <submittedName>
        <fullName evidence="7">7187_t:CDS:1</fullName>
    </submittedName>
</protein>
<feature type="region of interest" description="Disordered" evidence="5">
    <location>
        <begin position="223"/>
        <end position="278"/>
    </location>
</feature>
<evidence type="ECO:0000313" key="8">
    <source>
        <dbReference type="Proteomes" id="UP000789508"/>
    </source>
</evidence>
<sequence>MPNYLRQNTVQISVSAARTFVILTNTLTLLVGLILGSIGIYGLYSPDVRLYSSAIPLATIIIGLLVFIISIIGCCGAVWENRPVLTSYFVILLVLVILQVIAAVLALSDSHNVESVLDKAWQAAYDSHPKLIRDIEDEYSCCGFKDVLDRAVPKRTPSACVDSSWFGYDIPCYDSLYRSYKHHQTTLGVWGIILAIVQFLALGFAYILITCLPKDSELEREYRSEHDRLVQEGRGRREQQHNPQYYQRQHGQPQPAPYSVGSSGRPLNTSYGSTTTSS</sequence>
<comment type="subcellular location">
    <subcellularLocation>
        <location evidence="1">Membrane</location>
        <topology evidence="1">Multi-pass membrane protein</topology>
    </subcellularLocation>
</comment>
<comment type="caution">
    <text evidence="7">The sequence shown here is derived from an EMBL/GenBank/DDBJ whole genome shotgun (WGS) entry which is preliminary data.</text>
</comment>
<evidence type="ECO:0000313" key="7">
    <source>
        <dbReference type="EMBL" id="CAG8548186.1"/>
    </source>
</evidence>
<dbReference type="SUPFAM" id="SSF48652">
    <property type="entry name" value="Tetraspanin"/>
    <property type="match status" value="1"/>
</dbReference>
<name>A0A9N9B1E7_9GLOM</name>
<dbReference type="PANTHER" id="PTHR19282">
    <property type="entry name" value="TETRASPANIN"/>
    <property type="match status" value="1"/>
</dbReference>
<dbReference type="EMBL" id="CAJVPS010001708">
    <property type="protein sequence ID" value="CAG8548186.1"/>
    <property type="molecule type" value="Genomic_DNA"/>
</dbReference>
<evidence type="ECO:0000256" key="2">
    <source>
        <dbReference type="ARBA" id="ARBA00022692"/>
    </source>
</evidence>
<dbReference type="Proteomes" id="UP000789508">
    <property type="component" value="Unassembled WGS sequence"/>
</dbReference>
<evidence type="ECO:0000256" key="5">
    <source>
        <dbReference type="SAM" id="MobiDB-lite"/>
    </source>
</evidence>
<dbReference type="AlphaFoldDB" id="A0A9N9B1E7"/>
<keyword evidence="8" id="KW-1185">Reference proteome</keyword>
<feature type="compositionally biased region" description="Polar residues" evidence="5">
    <location>
        <begin position="241"/>
        <end position="252"/>
    </location>
</feature>